<keyword evidence="2" id="KW-1185">Reference proteome</keyword>
<protein>
    <submittedName>
        <fullName evidence="1">Uncharacterized protein</fullName>
    </submittedName>
</protein>
<sequence>MVAPEVCAITGVAALKARSIDKVGKNLIRLFIVDNFII</sequence>
<accession>A0A0A1F9D6</accession>
<dbReference type="KEGG" id="care:LT85_1086"/>
<dbReference type="AlphaFoldDB" id="A0A0A1F9D6"/>
<reference evidence="2" key="1">
    <citation type="journal article" date="2014" name="Soil Biol. Biochem.">
        <title>Structure and function of bacterial communities in ageing soils: Insights from the Mendocino ecological staircase.</title>
        <authorList>
            <person name="Uroz S."/>
            <person name="Tech J.J."/>
            <person name="Sawaya N.A."/>
            <person name="Frey-Klett P."/>
            <person name="Leveau J.H.J."/>
        </authorList>
    </citation>
    <scope>NUCLEOTIDE SEQUENCE [LARGE SCALE GENOMIC DNA]</scope>
    <source>
        <strain evidence="2">Cal35</strain>
    </source>
</reference>
<evidence type="ECO:0000313" key="1">
    <source>
        <dbReference type="EMBL" id="AIY40244.1"/>
    </source>
</evidence>
<organism evidence="1 2">
    <name type="scientific">Collimonas arenae</name>
    <dbReference type="NCBI Taxonomy" id="279058"/>
    <lineage>
        <taxon>Bacteria</taxon>
        <taxon>Pseudomonadati</taxon>
        <taxon>Pseudomonadota</taxon>
        <taxon>Betaproteobacteria</taxon>
        <taxon>Burkholderiales</taxon>
        <taxon>Oxalobacteraceae</taxon>
        <taxon>Collimonas</taxon>
    </lineage>
</organism>
<dbReference type="HOGENOM" id="CLU_3326709_0_0_4"/>
<evidence type="ECO:0000313" key="2">
    <source>
        <dbReference type="Proteomes" id="UP000030302"/>
    </source>
</evidence>
<name>A0A0A1F9D6_9BURK</name>
<proteinExistence type="predicted"/>
<dbReference type="Proteomes" id="UP000030302">
    <property type="component" value="Chromosome"/>
</dbReference>
<gene>
    <name evidence="1" type="ORF">LT85_1086</name>
</gene>
<dbReference type="EMBL" id="CP009962">
    <property type="protein sequence ID" value="AIY40244.1"/>
    <property type="molecule type" value="Genomic_DNA"/>
</dbReference>